<dbReference type="SUPFAM" id="SSF51905">
    <property type="entry name" value="FAD/NAD(P)-binding domain"/>
    <property type="match status" value="3"/>
</dbReference>
<name>A0AB34FTC6_9HYPO</name>
<dbReference type="Gene3D" id="3.50.50.60">
    <property type="entry name" value="FAD/NAD(P)-binding domain"/>
    <property type="match status" value="2"/>
</dbReference>
<comment type="caution">
    <text evidence="5">The sequence shown here is derived from an EMBL/GenBank/DDBJ whole genome shotgun (WGS) entry which is preliminary data.</text>
</comment>
<dbReference type="Pfam" id="PF00743">
    <property type="entry name" value="FMO-like"/>
    <property type="match status" value="1"/>
</dbReference>
<dbReference type="AlphaFoldDB" id="A0AB34FTC6"/>
<proteinExistence type="predicted"/>
<dbReference type="InterPro" id="IPR050775">
    <property type="entry name" value="FAD-binding_Monooxygenases"/>
</dbReference>
<keyword evidence="4" id="KW-0560">Oxidoreductase</keyword>
<dbReference type="GO" id="GO:0004499">
    <property type="term" value="F:N,N-dimethylaniline monooxygenase activity"/>
    <property type="evidence" value="ECO:0007669"/>
    <property type="project" value="InterPro"/>
</dbReference>
<dbReference type="InterPro" id="IPR036188">
    <property type="entry name" value="FAD/NAD-bd_sf"/>
</dbReference>
<evidence type="ECO:0000256" key="2">
    <source>
        <dbReference type="ARBA" id="ARBA00022827"/>
    </source>
</evidence>
<dbReference type="GO" id="GO:0050660">
    <property type="term" value="F:flavin adenine dinucleotide binding"/>
    <property type="evidence" value="ECO:0007669"/>
    <property type="project" value="InterPro"/>
</dbReference>
<gene>
    <name evidence="5" type="ORF">O9K51_05177</name>
</gene>
<evidence type="ECO:0000313" key="6">
    <source>
        <dbReference type="Proteomes" id="UP001163105"/>
    </source>
</evidence>
<evidence type="ECO:0000256" key="3">
    <source>
        <dbReference type="ARBA" id="ARBA00022857"/>
    </source>
</evidence>
<organism evidence="5 6">
    <name type="scientific">Purpureocillium lavendulum</name>
    <dbReference type="NCBI Taxonomy" id="1247861"/>
    <lineage>
        <taxon>Eukaryota</taxon>
        <taxon>Fungi</taxon>
        <taxon>Dikarya</taxon>
        <taxon>Ascomycota</taxon>
        <taxon>Pezizomycotina</taxon>
        <taxon>Sordariomycetes</taxon>
        <taxon>Hypocreomycetidae</taxon>
        <taxon>Hypocreales</taxon>
        <taxon>Ophiocordycipitaceae</taxon>
        <taxon>Purpureocillium</taxon>
    </lineage>
</organism>
<evidence type="ECO:0000256" key="4">
    <source>
        <dbReference type="ARBA" id="ARBA00023002"/>
    </source>
</evidence>
<evidence type="ECO:0000256" key="1">
    <source>
        <dbReference type="ARBA" id="ARBA00022630"/>
    </source>
</evidence>
<evidence type="ECO:0000313" key="5">
    <source>
        <dbReference type="EMBL" id="KAJ6441626.1"/>
    </source>
</evidence>
<accession>A0AB34FTC6</accession>
<sequence>MGSLPQTPPAYDVLIVGAGLSGLCSLYHLIRRCPEWRVLVIDSAPEVGGTWYWNCYPGCRFDSESVSYGFSFDKELLQEWDWKETFSAQPDTLEYIQYFARKHHLYEYIQFNTEIKAARWSEESRMWTLVDIKGNEYAARFFISCLGVFSAPTLPAVAGIETFRGQLFHTSRWPRETDIAHDFAGKLIGVIGTGATGIQTITAISKEPGIKSLSVFQRTANWSVPLRNEPISPGQMQVLKKSYEDVFQRCADTTSSFIHKPDPRNSCEVTQDERLALWEKLYSEPGFGKWLGVFSDTYTDRNANDLYSDFIANKIRHRVDDPTVAESLIPKNHGFGTRRVPLESGYFEAYNKPHVHLVDLQKTPIKHVTATGIVTSDGREHPLDILVCATGFDAITGAFNNINWSGKEDRPLIATSDSPEVDRAAWPDHQPSTFLGLAVSAMPNLFMVLGPHQQFGNIPRSIEYAAKTVVDLLGYCNDKGFTYVEATPKAVNEWTSHVVECDRGQPLTNKVDSWMTGVNTNVKGKTSRSVARYSGGAIEYRKRCEEVKKADYEGFILA</sequence>
<keyword evidence="2" id="KW-0274">FAD</keyword>
<dbReference type="Proteomes" id="UP001163105">
    <property type="component" value="Unassembled WGS sequence"/>
</dbReference>
<dbReference type="PANTHER" id="PTHR43098:SF5">
    <property type="entry name" value="DUAL-FUNCTIONAL MONOOXYGENASE_METHYLTRANSFERASE PSOF"/>
    <property type="match status" value="1"/>
</dbReference>
<keyword evidence="3" id="KW-0521">NADP</keyword>
<dbReference type="PANTHER" id="PTHR43098">
    <property type="entry name" value="L-ORNITHINE N(5)-MONOOXYGENASE-RELATED"/>
    <property type="match status" value="1"/>
</dbReference>
<reference evidence="5" key="1">
    <citation type="submission" date="2023-01" db="EMBL/GenBank/DDBJ databases">
        <title>The growth and conidiation of Purpureocillium lavendulum are regulated by nitrogen source and histone H3K14 acetylation.</title>
        <authorList>
            <person name="Tang P."/>
            <person name="Han J."/>
            <person name="Zhang C."/>
            <person name="Tang P."/>
            <person name="Qi F."/>
            <person name="Zhang K."/>
            <person name="Liang L."/>
        </authorList>
    </citation>
    <scope>NUCLEOTIDE SEQUENCE</scope>
    <source>
        <strain evidence="5">YMF1.00683</strain>
    </source>
</reference>
<dbReference type="InterPro" id="IPR020946">
    <property type="entry name" value="Flavin_mOase-like"/>
</dbReference>
<keyword evidence="1" id="KW-0285">Flavoprotein</keyword>
<protein>
    <submittedName>
        <fullName evidence="5">Golgi pH regulator</fullName>
    </submittedName>
</protein>
<dbReference type="EMBL" id="JAQHRD010000004">
    <property type="protein sequence ID" value="KAJ6441626.1"/>
    <property type="molecule type" value="Genomic_DNA"/>
</dbReference>
<dbReference type="GO" id="GO:0050661">
    <property type="term" value="F:NADP binding"/>
    <property type="evidence" value="ECO:0007669"/>
    <property type="project" value="InterPro"/>
</dbReference>
<keyword evidence="6" id="KW-1185">Reference proteome</keyword>